<keyword evidence="5" id="KW-0963">Cytoplasm</keyword>
<comment type="subcellular location">
    <subcellularLocation>
        <location evidence="5">Cytoplasm</location>
    </subcellularLocation>
</comment>
<dbReference type="GO" id="GO:0005737">
    <property type="term" value="C:cytoplasm"/>
    <property type="evidence" value="ECO:0007669"/>
    <property type="project" value="UniProtKB-SubCell"/>
</dbReference>
<evidence type="ECO:0000259" key="7">
    <source>
        <dbReference type="Pfam" id="PF01137"/>
    </source>
</evidence>
<dbReference type="PANTHER" id="PTHR11096">
    <property type="entry name" value="RNA 3' TERMINAL PHOSPHATE CYCLASE"/>
    <property type="match status" value="1"/>
</dbReference>
<evidence type="ECO:0000256" key="1">
    <source>
        <dbReference type="ARBA" id="ARBA00009206"/>
    </source>
</evidence>
<feature type="binding site" evidence="5">
    <location>
        <position position="98"/>
    </location>
    <ligand>
        <name>ATP</name>
        <dbReference type="ChEBI" id="CHEBI:30616"/>
    </ligand>
</feature>
<evidence type="ECO:0000256" key="3">
    <source>
        <dbReference type="ARBA" id="ARBA00022598"/>
    </source>
</evidence>
<protein>
    <recommendedName>
        <fullName evidence="2 5">RNA 3'-terminal phosphate cyclase</fullName>
        <shortName evidence="5">RNA cyclase</shortName>
        <shortName evidence="5">RNA-3'-phosphate cyclase</shortName>
        <ecNumber evidence="5 6">6.5.1.4</ecNumber>
    </recommendedName>
</protein>
<evidence type="ECO:0000313" key="10">
    <source>
        <dbReference type="Proteomes" id="UP000198856"/>
    </source>
</evidence>
<dbReference type="GO" id="GO:0003963">
    <property type="term" value="F:RNA-3'-phosphate cyclase activity"/>
    <property type="evidence" value="ECO:0007669"/>
    <property type="project" value="UniProtKB-UniRule"/>
</dbReference>
<accession>A0A1G8T4G2</accession>
<dbReference type="InterPro" id="IPR013792">
    <property type="entry name" value="RNA3'P_cycl/enolpyr_Trfase_a/b"/>
</dbReference>
<dbReference type="PANTHER" id="PTHR11096:SF0">
    <property type="entry name" value="RNA 3'-TERMINAL PHOSPHATE CYCLASE"/>
    <property type="match status" value="1"/>
</dbReference>
<dbReference type="OrthoDB" id="7994at2157"/>
<keyword evidence="5" id="KW-0067">ATP-binding</keyword>
<dbReference type="GO" id="GO:0005524">
    <property type="term" value="F:ATP binding"/>
    <property type="evidence" value="ECO:0007669"/>
    <property type="project" value="UniProtKB-KW"/>
</dbReference>
<comment type="similarity">
    <text evidence="1 5">Belongs to the RNA 3'-terminal cyclase family. Type 1 subfamily.</text>
</comment>
<comment type="catalytic activity">
    <reaction evidence="5">
        <text>a 3'-end 3'-phospho-ribonucleotide-RNA + ATP = a 3'-end 2',3'-cyclophospho-ribonucleotide-RNA + AMP + diphosphate</text>
        <dbReference type="Rhea" id="RHEA:23976"/>
        <dbReference type="Rhea" id="RHEA-COMP:10463"/>
        <dbReference type="Rhea" id="RHEA-COMP:10464"/>
        <dbReference type="ChEBI" id="CHEBI:30616"/>
        <dbReference type="ChEBI" id="CHEBI:33019"/>
        <dbReference type="ChEBI" id="CHEBI:83062"/>
        <dbReference type="ChEBI" id="CHEBI:83064"/>
        <dbReference type="ChEBI" id="CHEBI:456215"/>
        <dbReference type="EC" id="6.5.1.4"/>
    </reaction>
</comment>
<evidence type="ECO:0000256" key="6">
    <source>
        <dbReference type="NCBIfam" id="TIGR03399"/>
    </source>
</evidence>
<dbReference type="InterPro" id="IPR013791">
    <property type="entry name" value="RNA3'-term_phos_cycl_insert"/>
</dbReference>
<dbReference type="SUPFAM" id="SSF52913">
    <property type="entry name" value="RNA 3'-terminal phosphate cyclase, RPTC, insert domain"/>
    <property type="match status" value="1"/>
</dbReference>
<dbReference type="Gene3D" id="3.65.10.20">
    <property type="entry name" value="RNA 3'-terminal phosphate cyclase domain"/>
    <property type="match status" value="1"/>
</dbReference>
<dbReference type="NCBIfam" id="NF003246">
    <property type="entry name" value="PRK04204.1-2"/>
    <property type="match status" value="1"/>
</dbReference>
<dbReference type="InterPro" id="IPR000228">
    <property type="entry name" value="RNA3'_term_phos_cyc"/>
</dbReference>
<dbReference type="RefSeq" id="WP_092699443.1">
    <property type="nucleotide sequence ID" value="NZ_FNFC01000002.1"/>
</dbReference>
<dbReference type="EMBL" id="FNFC01000002">
    <property type="protein sequence ID" value="SDJ36499.1"/>
    <property type="molecule type" value="Genomic_DNA"/>
</dbReference>
<dbReference type="InterPro" id="IPR023797">
    <property type="entry name" value="RNA3'_phos_cyclase_dom"/>
</dbReference>
<dbReference type="InterPro" id="IPR036553">
    <property type="entry name" value="RPTC_insert"/>
</dbReference>
<feature type="domain" description="RNA 3'-terminal phosphate cyclase insert" evidence="8">
    <location>
        <begin position="178"/>
        <end position="273"/>
    </location>
</feature>
<dbReference type="Proteomes" id="UP000198856">
    <property type="component" value="Unassembled WGS sequence"/>
</dbReference>
<dbReference type="PIRSF" id="PIRSF005378">
    <property type="entry name" value="RNA3'_term_phos_cycl_euk"/>
    <property type="match status" value="1"/>
</dbReference>
<dbReference type="STRING" id="890420.SAMN05216226_102325"/>
<dbReference type="InterPro" id="IPR017770">
    <property type="entry name" value="RNA3'_term_phos_cyc_type_1"/>
</dbReference>
<dbReference type="SUPFAM" id="SSF55205">
    <property type="entry name" value="EPT/RTPC-like"/>
    <property type="match status" value="1"/>
</dbReference>
<feature type="binding site" evidence="5">
    <location>
        <begin position="283"/>
        <end position="287"/>
    </location>
    <ligand>
        <name>ATP</name>
        <dbReference type="ChEBI" id="CHEBI:30616"/>
    </ligand>
</feature>
<keyword evidence="10" id="KW-1185">Reference proteome</keyword>
<dbReference type="AlphaFoldDB" id="A0A1G8T4G2"/>
<evidence type="ECO:0000313" key="9">
    <source>
        <dbReference type="EMBL" id="SDJ36499.1"/>
    </source>
</evidence>
<evidence type="ECO:0000259" key="8">
    <source>
        <dbReference type="Pfam" id="PF05189"/>
    </source>
</evidence>
<feature type="domain" description="RNA 3'-terminal phosphate cyclase" evidence="7">
    <location>
        <begin position="9"/>
        <end position="318"/>
    </location>
</feature>
<comment type="function">
    <text evidence="5">Catalyzes the conversion of 3'-phosphate to a 2',3'-cyclic phosphodiester at the end of RNA. The mechanism of action of the enzyme occurs in 3 steps: (A) adenylation of the enzyme by ATP; (B) transfer of adenylate to an RNA-N3'P to produce RNA-N3'PP5'A; (C) and attack of the adjacent 2'-hydroxyl on the 3'-phosphorus in the diester linkage to produce the cyclic end product. The biological role of this enzyme is unknown but it is likely to function in some aspects of cellular RNA processing.</text>
</comment>
<dbReference type="Pfam" id="PF05189">
    <property type="entry name" value="RTC_insert"/>
    <property type="match status" value="1"/>
</dbReference>
<evidence type="ECO:0000256" key="2">
    <source>
        <dbReference type="ARBA" id="ARBA00021428"/>
    </source>
</evidence>
<feature type="active site" description="Tele-AMP-histidine intermediate" evidence="5">
    <location>
        <position position="307"/>
    </location>
</feature>
<dbReference type="InterPro" id="IPR037136">
    <property type="entry name" value="RNA3'_phos_cyclase_dom_sf"/>
</dbReference>
<dbReference type="GO" id="GO:0006396">
    <property type="term" value="P:RNA processing"/>
    <property type="evidence" value="ECO:0007669"/>
    <property type="project" value="UniProtKB-UniRule"/>
</dbReference>
<evidence type="ECO:0000256" key="5">
    <source>
        <dbReference type="HAMAP-Rule" id="MF_00200"/>
    </source>
</evidence>
<dbReference type="Pfam" id="PF01137">
    <property type="entry name" value="RTC"/>
    <property type="match status" value="1"/>
</dbReference>
<sequence length="335" mass="34526">MLEIDGSAGGGQLLRTALSLSAVTEQSVTVTNVRGARPDPGLKPQHLTAVQALTAACDATVDGATLGSEEVVFQPGTPESGDLEFDIGTAGALTLVFDAVLPLAVAIERPLSVTVSGGTAVKWAPPLATYRHVKLPLCREFGLAVAVERHQSGFYPAGGGEATLHLWPAALSALSLGERGSVQGARIHSWASHDLGEDGVARRQAETSHQVLDGAGVTVLDRQVTTTAAASTGSALTVELVFERTRAGFDALGEPRKAASTVGRQAAEAAVDFVAGRGAVDTHLADQLLVFLALAGGTVVIPERTAHVETSLDLLDSFGFDLAVEETNRGVLLTG</sequence>
<dbReference type="NCBIfam" id="TIGR03399">
    <property type="entry name" value="RNA_3prim_cycl"/>
    <property type="match status" value="1"/>
</dbReference>
<reference evidence="9 10" key="1">
    <citation type="submission" date="2016-10" db="EMBL/GenBank/DDBJ databases">
        <authorList>
            <person name="de Groot N.N."/>
        </authorList>
    </citation>
    <scope>NUCLEOTIDE SEQUENCE [LARGE SCALE GENOMIC DNA]</scope>
    <source>
        <strain evidence="9 10">IBRC-M10015</strain>
    </source>
</reference>
<evidence type="ECO:0000256" key="4">
    <source>
        <dbReference type="ARBA" id="ARBA00022741"/>
    </source>
</evidence>
<keyword evidence="4 5" id="KW-0547">Nucleotide-binding</keyword>
<name>A0A1G8T4G2_9EURY</name>
<proteinExistence type="inferred from homology"/>
<keyword evidence="3 5" id="KW-0436">Ligase</keyword>
<dbReference type="EC" id="6.5.1.4" evidence="5 6"/>
<gene>
    <name evidence="5" type="primary">rtcA</name>
    <name evidence="9" type="ORF">SAMN05216226_102325</name>
</gene>
<organism evidence="9 10">
    <name type="scientific">Halovenus aranensis</name>
    <dbReference type="NCBI Taxonomy" id="890420"/>
    <lineage>
        <taxon>Archaea</taxon>
        <taxon>Methanobacteriati</taxon>
        <taxon>Methanobacteriota</taxon>
        <taxon>Stenosarchaea group</taxon>
        <taxon>Halobacteria</taxon>
        <taxon>Halobacteriales</taxon>
        <taxon>Haloarculaceae</taxon>
        <taxon>Halovenus</taxon>
    </lineage>
</organism>
<dbReference type="Gene3D" id="3.30.360.20">
    <property type="entry name" value="RNA 3'-terminal phosphate cyclase, insert domain"/>
    <property type="match status" value="1"/>
</dbReference>
<dbReference type="HAMAP" id="MF_00200">
    <property type="entry name" value="RTC"/>
    <property type="match status" value="1"/>
</dbReference>